<evidence type="ECO:0000256" key="5">
    <source>
        <dbReference type="ARBA" id="ARBA00022755"/>
    </source>
</evidence>
<dbReference type="InterPro" id="IPR029055">
    <property type="entry name" value="Ntn_hydrolases_N"/>
</dbReference>
<sequence length="470" mass="52151">MADEIHEECGVIGVFNGNKALDLAVLGLHALQHRGQESAGVAVSDGRAIHSYRSLGLVATMARKTKRFMELKGHIRIGHTRYSTTGTSNLINSQPILIDYKRGQLAVAHNGNLINADTLRSDMEEQGSIFQSTNDSEVFLHLIARSKKPSLVEMIAESLKKVKGAFSLLFLSENELFAARDPHGVRPLCLGVLDKKTAVVASETCALDIMGARYVRDIEPSELVCISSKGIQSFRFAPPGKKAHCIFEYIYFSRPDSRIFNHSVDRLRRAFGHELAREHPAKADIVISVPDSSNTAALGYAHASGIPFEIGLIRNHYVGRTFISPAQGDREAKVKLKFNPVRGVLKNRRIVLVEDSIVRGTTLRQLVSLIRNAGAKEIHIRVSSPPIKFPCYYGMDFPSFDELIANNKTIEETRQFLGVDSLGHLSINGLRKCMQEEPNNYCYACFSGAYPLGALKTSKNIFENRKKQRT</sequence>
<keyword evidence="7 10" id="KW-0408">Iron</keyword>
<keyword evidence="7 10" id="KW-0411">Iron-sulfur</keyword>
<dbReference type="PIRSF" id="PIRSF000485">
    <property type="entry name" value="Amd_phspho_trans"/>
    <property type="match status" value="1"/>
</dbReference>
<feature type="binding site" evidence="7 10">
    <location>
        <position position="442"/>
    </location>
    <ligand>
        <name>[4Fe-4S] cluster</name>
        <dbReference type="ChEBI" id="CHEBI:49883"/>
    </ligand>
</feature>
<comment type="caution">
    <text evidence="7">Lacks conserved residue(s) required for the propagation of feature annotation.</text>
</comment>
<dbReference type="GO" id="GO:0046872">
    <property type="term" value="F:metal ion binding"/>
    <property type="evidence" value="ECO:0007669"/>
    <property type="project" value="UniProtKB-KW"/>
</dbReference>
<evidence type="ECO:0000256" key="2">
    <source>
        <dbReference type="ARBA" id="ARBA00010138"/>
    </source>
</evidence>
<dbReference type="InterPro" id="IPR035584">
    <property type="entry name" value="PurF_N"/>
</dbReference>
<feature type="binding site" evidence="7 10">
    <location>
        <position position="445"/>
    </location>
    <ligand>
        <name>[4Fe-4S] cluster</name>
        <dbReference type="ChEBI" id="CHEBI:49883"/>
    </ligand>
</feature>
<feature type="binding site" evidence="7 10">
    <location>
        <position position="245"/>
    </location>
    <ligand>
        <name>[4Fe-4S] cluster</name>
        <dbReference type="ChEBI" id="CHEBI:49883"/>
    </ligand>
</feature>
<keyword evidence="7 10" id="KW-0479">Metal-binding</keyword>
<dbReference type="GO" id="GO:0006189">
    <property type="term" value="P:'de novo' IMP biosynthetic process"/>
    <property type="evidence" value="ECO:0007669"/>
    <property type="project" value="UniProtKB-UniRule"/>
</dbReference>
<evidence type="ECO:0000259" key="11">
    <source>
        <dbReference type="PROSITE" id="PS51278"/>
    </source>
</evidence>
<keyword evidence="7" id="KW-0004">4Fe-4S</keyword>
<keyword evidence="3 7" id="KW-0328">Glycosyltransferase</keyword>
<feature type="domain" description="Glutamine amidotransferase type-2" evidence="11">
    <location>
        <begin position="9"/>
        <end position="229"/>
    </location>
</feature>
<proteinExistence type="inferred from homology"/>
<dbReference type="Gene3D" id="3.40.50.2020">
    <property type="match status" value="1"/>
</dbReference>
<comment type="caution">
    <text evidence="12">The sequence shown here is derived from an EMBL/GenBank/DDBJ whole genome shotgun (WGS) entry which is preliminary data.</text>
</comment>
<evidence type="ECO:0000256" key="1">
    <source>
        <dbReference type="ARBA" id="ARBA00005209"/>
    </source>
</evidence>
<accession>A0A1F7FBP2</accession>
<keyword evidence="4 7" id="KW-0808">Transferase</keyword>
<comment type="cofactor">
    <cofactor evidence="7 10">
        <name>[4Fe-4S] cluster</name>
        <dbReference type="ChEBI" id="CHEBI:49883"/>
    </cofactor>
    <text evidence="7 10">Binds 1 [4Fe-4S] cluster per subunit.</text>
</comment>
<dbReference type="EMBL" id="MFYX01000075">
    <property type="protein sequence ID" value="OGK04105.1"/>
    <property type="molecule type" value="Genomic_DNA"/>
</dbReference>
<dbReference type="CDD" id="cd00715">
    <property type="entry name" value="GPATase_N"/>
    <property type="match status" value="1"/>
</dbReference>
<dbReference type="Pfam" id="PF13537">
    <property type="entry name" value="GATase_7"/>
    <property type="match status" value="1"/>
</dbReference>
<keyword evidence="6 7" id="KW-0315">Glutamine amidotransferase</keyword>
<comment type="function">
    <text evidence="7">Catalyzes the formation of phosphoribosylamine from phosphoribosylpyrophosphate (PRPP) and glutamine.</text>
</comment>
<dbReference type="InterPro" id="IPR005854">
    <property type="entry name" value="PurF"/>
</dbReference>
<comment type="catalytic activity">
    <reaction evidence="7 8">
        <text>5-phospho-beta-D-ribosylamine + L-glutamate + diphosphate = 5-phospho-alpha-D-ribose 1-diphosphate + L-glutamine + H2O</text>
        <dbReference type="Rhea" id="RHEA:14905"/>
        <dbReference type="ChEBI" id="CHEBI:15377"/>
        <dbReference type="ChEBI" id="CHEBI:29985"/>
        <dbReference type="ChEBI" id="CHEBI:33019"/>
        <dbReference type="ChEBI" id="CHEBI:58017"/>
        <dbReference type="ChEBI" id="CHEBI:58359"/>
        <dbReference type="ChEBI" id="CHEBI:58681"/>
        <dbReference type="EC" id="2.4.2.14"/>
    </reaction>
</comment>
<dbReference type="SUPFAM" id="SSF56235">
    <property type="entry name" value="N-terminal nucleophile aminohydrolases (Ntn hydrolases)"/>
    <property type="match status" value="1"/>
</dbReference>
<dbReference type="InterPro" id="IPR000836">
    <property type="entry name" value="PRTase_dom"/>
</dbReference>
<dbReference type="GO" id="GO:0004044">
    <property type="term" value="F:amidophosphoribosyltransferase activity"/>
    <property type="evidence" value="ECO:0007669"/>
    <property type="project" value="UniProtKB-UniRule"/>
</dbReference>
<dbReference type="AlphaFoldDB" id="A0A1F7FBP2"/>
<dbReference type="EC" id="2.4.2.14" evidence="7"/>
<comment type="similarity">
    <text evidence="2 7 8">In the C-terminal section; belongs to the purine/pyrimidine phosphoribosyltransferase family.</text>
</comment>
<evidence type="ECO:0000256" key="10">
    <source>
        <dbReference type="PIRSR" id="PIRSR000485-3"/>
    </source>
</evidence>
<evidence type="ECO:0000256" key="4">
    <source>
        <dbReference type="ARBA" id="ARBA00022679"/>
    </source>
</evidence>
<dbReference type="GO" id="GO:0009113">
    <property type="term" value="P:purine nucleobase biosynthetic process"/>
    <property type="evidence" value="ECO:0007669"/>
    <property type="project" value="UniProtKB-UniRule"/>
</dbReference>
<reference evidence="12 13" key="1">
    <citation type="journal article" date="2016" name="Nat. Commun.">
        <title>Thousands of microbial genomes shed light on interconnected biogeochemical processes in an aquifer system.</title>
        <authorList>
            <person name="Anantharaman K."/>
            <person name="Brown C.T."/>
            <person name="Hug L.A."/>
            <person name="Sharon I."/>
            <person name="Castelle C.J."/>
            <person name="Probst A.J."/>
            <person name="Thomas B.C."/>
            <person name="Singh A."/>
            <person name="Wilkins M.J."/>
            <person name="Karaoz U."/>
            <person name="Brodie E.L."/>
            <person name="Williams K.H."/>
            <person name="Hubbard S.S."/>
            <person name="Banfield J.F."/>
        </authorList>
    </citation>
    <scope>NUCLEOTIDE SEQUENCE [LARGE SCALE GENOMIC DNA]</scope>
</reference>
<feature type="binding site" evidence="7 10">
    <location>
        <position position="391"/>
    </location>
    <ligand>
        <name>[4Fe-4S] cluster</name>
        <dbReference type="ChEBI" id="CHEBI:49883"/>
    </ligand>
</feature>
<name>A0A1F7FBP2_UNCRA</name>
<dbReference type="PROSITE" id="PS51278">
    <property type="entry name" value="GATASE_TYPE_2"/>
    <property type="match status" value="1"/>
</dbReference>
<evidence type="ECO:0000256" key="7">
    <source>
        <dbReference type="HAMAP-Rule" id="MF_01931"/>
    </source>
</evidence>
<dbReference type="CDD" id="cd06223">
    <property type="entry name" value="PRTases_typeI"/>
    <property type="match status" value="1"/>
</dbReference>
<dbReference type="SUPFAM" id="SSF53271">
    <property type="entry name" value="PRTase-like"/>
    <property type="match status" value="1"/>
</dbReference>
<evidence type="ECO:0000256" key="3">
    <source>
        <dbReference type="ARBA" id="ARBA00022676"/>
    </source>
</evidence>
<dbReference type="NCBIfam" id="TIGR01134">
    <property type="entry name" value="purF"/>
    <property type="match status" value="1"/>
</dbReference>
<dbReference type="InterPro" id="IPR017932">
    <property type="entry name" value="GATase_2_dom"/>
</dbReference>
<dbReference type="UniPathway" id="UPA00074">
    <property type="reaction ID" value="UER00124"/>
</dbReference>
<dbReference type="Proteomes" id="UP000179243">
    <property type="component" value="Unassembled WGS sequence"/>
</dbReference>
<evidence type="ECO:0000256" key="8">
    <source>
        <dbReference type="PIRNR" id="PIRNR000485"/>
    </source>
</evidence>
<dbReference type="PANTHER" id="PTHR11907">
    <property type="entry name" value="AMIDOPHOSPHORIBOSYLTRANSFERASE"/>
    <property type="match status" value="1"/>
</dbReference>
<gene>
    <name evidence="7" type="primary">purF</name>
    <name evidence="12" type="ORF">A2519_19585</name>
</gene>
<dbReference type="InterPro" id="IPR029057">
    <property type="entry name" value="PRTase-like"/>
</dbReference>
<protein>
    <recommendedName>
        <fullName evidence="7">Amidophosphoribosyltransferase</fullName>
        <shortName evidence="7">ATase</shortName>
        <ecNumber evidence="7">2.4.2.14</ecNumber>
    </recommendedName>
    <alternativeName>
        <fullName evidence="7">Glutamine phosphoribosylpyrophosphate amidotransferase</fullName>
        <shortName evidence="7">GPATase</shortName>
    </alternativeName>
</protein>
<comment type="pathway">
    <text evidence="1 7 8">Purine metabolism; IMP biosynthesis via de novo pathway; N(1)-(5-phospho-D-ribosyl)glycinamide from 5-phospho-alpha-D-ribose 1-diphosphate: step 1/2.</text>
</comment>
<dbReference type="HAMAP" id="MF_01931">
    <property type="entry name" value="PurF"/>
    <property type="match status" value="1"/>
</dbReference>
<evidence type="ECO:0000256" key="9">
    <source>
        <dbReference type="PIRSR" id="PIRSR000485-1"/>
    </source>
</evidence>
<dbReference type="GO" id="GO:0051539">
    <property type="term" value="F:4 iron, 4 sulfur cluster binding"/>
    <property type="evidence" value="ECO:0007669"/>
    <property type="project" value="UniProtKB-KW"/>
</dbReference>
<keyword evidence="5 7" id="KW-0658">Purine biosynthesis</keyword>
<feature type="active site" description="Nucleophile" evidence="7 9">
    <location>
        <position position="9"/>
    </location>
</feature>
<dbReference type="Gene3D" id="3.60.20.10">
    <property type="entry name" value="Glutamine Phosphoribosylpyrophosphate, subunit 1, domain 1"/>
    <property type="match status" value="1"/>
</dbReference>
<evidence type="ECO:0000256" key="6">
    <source>
        <dbReference type="ARBA" id="ARBA00022962"/>
    </source>
</evidence>
<evidence type="ECO:0000313" key="12">
    <source>
        <dbReference type="EMBL" id="OGK04105.1"/>
    </source>
</evidence>
<evidence type="ECO:0000313" key="13">
    <source>
        <dbReference type="Proteomes" id="UP000179243"/>
    </source>
</evidence>
<organism evidence="12 13">
    <name type="scientific">Candidatus Raymondbacteria bacterium RIFOXYD12_FULL_49_13</name>
    <dbReference type="NCBI Taxonomy" id="1817890"/>
    <lineage>
        <taxon>Bacteria</taxon>
        <taxon>Raymondiibacteriota</taxon>
    </lineage>
</organism>